<dbReference type="GO" id="GO:0046856">
    <property type="term" value="P:phosphatidylinositol dephosphorylation"/>
    <property type="evidence" value="ECO:0007669"/>
    <property type="project" value="TreeGrafter"/>
</dbReference>
<evidence type="ECO:0000256" key="6">
    <source>
        <dbReference type="ARBA" id="ARBA00041911"/>
    </source>
</evidence>
<dbReference type="EMBL" id="CAJHNH020001902">
    <property type="protein sequence ID" value="CAG5124887.1"/>
    <property type="molecule type" value="Genomic_DNA"/>
</dbReference>
<evidence type="ECO:0000313" key="10">
    <source>
        <dbReference type="Proteomes" id="UP000678393"/>
    </source>
</evidence>
<dbReference type="PANTHER" id="PTHR45662:SF2">
    <property type="entry name" value="PHOSPHATIDYLINOSITOL-3-PHOSPHATASE SAC1"/>
    <property type="match status" value="1"/>
</dbReference>
<keyword evidence="7" id="KW-0812">Transmembrane</keyword>
<dbReference type="OrthoDB" id="405996at2759"/>
<proteinExistence type="predicted"/>
<feature type="transmembrane region" description="Helical" evidence="7">
    <location>
        <begin position="556"/>
        <end position="578"/>
    </location>
</feature>
<gene>
    <name evidence="9" type="ORF">CUNI_LOCUS10445</name>
</gene>
<evidence type="ECO:0000259" key="8">
    <source>
        <dbReference type="PROSITE" id="PS50275"/>
    </source>
</evidence>
<evidence type="ECO:0000256" key="3">
    <source>
        <dbReference type="ARBA" id="ARBA00036807"/>
    </source>
</evidence>
<keyword evidence="7" id="KW-1133">Transmembrane helix</keyword>
<dbReference type="PROSITE" id="PS50275">
    <property type="entry name" value="SAC"/>
    <property type="match status" value="1"/>
</dbReference>
<sequence length="591" mass="67812">MAVFDYLKLHITSEKFIIEPIVGTTRKEDLLVIDRVTQDISLQANEDQIPASAITKTIYGIVGIIKLVAGPYLIVITQRKKVGEISGHIIWSIAKTEVISYKRSLTHLTERQTAINKSYLSLLDIILTMENFYYSATYDITHTMQRLYNTSPDFHSMALHERADQRFIWNSHVLRELSQQPDLARFCLPILLGFISINNTEVNNHRIDYILVSRRCIFRAGTRFNVRGVDLQGQVANFVETEQIVQFEGNSCSFVQTRGSIPIFWSQKANLKRLPAPVVMDIDHLSAFQKHLDHQIFLYGDQVIINLVNQHGSEQVLEKKLAQVVTTAQNSHVRYEPFDFHKECSRMRWDRLSILLDRIARDRKLFGYFMQQKGGQVVSSQTGVFRTNCVDCLDRTNVVQSLIAREVLFDQFVRLGILTSQHKLKDETQFESVFKNVWADNADVLSKEYAGTGALKTDFTRTGRRTVSGALQDGVNSVFRYFRNNFQDGNRQDAIDLFLGNYIVEENEGLTVKSPLESDRDWKYYAVPVILVVALSMFMVSVLLPDEHLSEQMMYVLFWGVATILSLATIFMYGIIFVDQPRLDGNKIKTE</sequence>
<organism evidence="9 10">
    <name type="scientific">Candidula unifasciata</name>
    <dbReference type="NCBI Taxonomy" id="100452"/>
    <lineage>
        <taxon>Eukaryota</taxon>
        <taxon>Metazoa</taxon>
        <taxon>Spiralia</taxon>
        <taxon>Lophotrochozoa</taxon>
        <taxon>Mollusca</taxon>
        <taxon>Gastropoda</taxon>
        <taxon>Heterobranchia</taxon>
        <taxon>Euthyneura</taxon>
        <taxon>Panpulmonata</taxon>
        <taxon>Eupulmonata</taxon>
        <taxon>Stylommatophora</taxon>
        <taxon>Helicina</taxon>
        <taxon>Helicoidea</taxon>
        <taxon>Geomitridae</taxon>
        <taxon>Candidula</taxon>
    </lineage>
</organism>
<dbReference type="Proteomes" id="UP000678393">
    <property type="component" value="Unassembled WGS sequence"/>
</dbReference>
<dbReference type="GO" id="GO:0005783">
    <property type="term" value="C:endoplasmic reticulum"/>
    <property type="evidence" value="ECO:0007669"/>
    <property type="project" value="TreeGrafter"/>
</dbReference>
<accession>A0A8S3Z5N6</accession>
<evidence type="ECO:0000256" key="7">
    <source>
        <dbReference type="SAM" id="Phobius"/>
    </source>
</evidence>
<dbReference type="Pfam" id="PF02383">
    <property type="entry name" value="Syja_N"/>
    <property type="match status" value="1"/>
</dbReference>
<evidence type="ECO:0000256" key="2">
    <source>
        <dbReference type="ARBA" id="ARBA00036631"/>
    </source>
</evidence>
<evidence type="ECO:0000256" key="4">
    <source>
        <dbReference type="ARBA" id="ARBA00040795"/>
    </source>
</evidence>
<keyword evidence="7" id="KW-0472">Membrane</keyword>
<comment type="catalytic activity">
    <reaction evidence="3">
        <text>a 1,2-diacyl-sn-glycero-3-phospho-(1D-myo-inositol 4-phosphate) + H2O = a 1,2-diacyl-sn-glycero-3-phospho-(1D-myo-inositol) + phosphate</text>
        <dbReference type="Rhea" id="RHEA:55652"/>
        <dbReference type="ChEBI" id="CHEBI:15377"/>
        <dbReference type="ChEBI" id="CHEBI:43474"/>
        <dbReference type="ChEBI" id="CHEBI:57880"/>
        <dbReference type="ChEBI" id="CHEBI:58178"/>
    </reaction>
    <physiologicalReaction direction="left-to-right" evidence="3">
        <dbReference type="Rhea" id="RHEA:55653"/>
    </physiologicalReaction>
</comment>
<dbReference type="EC" id="3.1.3.64" evidence="1"/>
<protein>
    <recommendedName>
        <fullName evidence="4">Phosphatidylinositol-3-phosphatase SAC1</fullName>
        <ecNumber evidence="1">3.1.3.64</ecNumber>
    </recommendedName>
    <alternativeName>
        <fullName evidence="6">Phosphatidylinositol-4-phosphate phosphatase</fullName>
    </alternativeName>
    <alternativeName>
        <fullName evidence="5">Suppressor of actin mutations 1-like protein</fullName>
    </alternativeName>
</protein>
<evidence type="ECO:0000313" key="9">
    <source>
        <dbReference type="EMBL" id="CAG5124887.1"/>
    </source>
</evidence>
<feature type="domain" description="SAC" evidence="8">
    <location>
        <begin position="123"/>
        <end position="451"/>
    </location>
</feature>
<name>A0A8S3Z5N6_9EUPU</name>
<dbReference type="InterPro" id="IPR002013">
    <property type="entry name" value="SAC_dom"/>
</dbReference>
<feature type="transmembrane region" description="Helical" evidence="7">
    <location>
        <begin position="524"/>
        <end position="544"/>
    </location>
</feature>
<comment type="caution">
    <text evidence="9">The sequence shown here is derived from an EMBL/GenBank/DDBJ whole genome shotgun (WGS) entry which is preliminary data.</text>
</comment>
<dbReference type="GO" id="GO:0004438">
    <property type="term" value="F:phosphatidylinositol-3-phosphate phosphatase activity"/>
    <property type="evidence" value="ECO:0007669"/>
    <property type="project" value="UniProtKB-EC"/>
</dbReference>
<comment type="catalytic activity">
    <reaction evidence="2">
        <text>a 1,2-diacyl-sn-glycero-3-phospho-(1D-myo-inositol-3-phosphate) + H2O = a 1,2-diacyl-sn-glycero-3-phospho-(1D-myo-inositol) + phosphate</text>
        <dbReference type="Rhea" id="RHEA:12316"/>
        <dbReference type="ChEBI" id="CHEBI:15377"/>
        <dbReference type="ChEBI" id="CHEBI:43474"/>
        <dbReference type="ChEBI" id="CHEBI:57880"/>
        <dbReference type="ChEBI" id="CHEBI:58088"/>
        <dbReference type="EC" id="3.1.3.64"/>
    </reaction>
    <physiologicalReaction direction="left-to-right" evidence="2">
        <dbReference type="Rhea" id="RHEA:12317"/>
    </physiologicalReaction>
</comment>
<dbReference type="GO" id="GO:0043812">
    <property type="term" value="F:phosphatidylinositol-4-phosphate phosphatase activity"/>
    <property type="evidence" value="ECO:0007669"/>
    <property type="project" value="TreeGrafter"/>
</dbReference>
<dbReference type="AlphaFoldDB" id="A0A8S3Z5N6"/>
<keyword evidence="10" id="KW-1185">Reference proteome</keyword>
<evidence type="ECO:0000256" key="1">
    <source>
        <dbReference type="ARBA" id="ARBA00013038"/>
    </source>
</evidence>
<evidence type="ECO:0000256" key="5">
    <source>
        <dbReference type="ARBA" id="ARBA00041396"/>
    </source>
</evidence>
<reference evidence="9" key="1">
    <citation type="submission" date="2021-04" db="EMBL/GenBank/DDBJ databases">
        <authorList>
            <consortium name="Molecular Ecology Group"/>
        </authorList>
    </citation>
    <scope>NUCLEOTIDE SEQUENCE</scope>
</reference>
<dbReference type="PANTHER" id="PTHR45662">
    <property type="entry name" value="PHOSPHATIDYLINOSITIDE PHOSPHATASE SAC1"/>
    <property type="match status" value="1"/>
</dbReference>